<dbReference type="GO" id="GO:0020037">
    <property type="term" value="F:heme binding"/>
    <property type="evidence" value="ECO:0007669"/>
    <property type="project" value="InterPro"/>
</dbReference>
<feature type="region of interest" description="Disordered" evidence="5">
    <location>
        <begin position="26"/>
        <end position="49"/>
    </location>
</feature>
<sequence length="152" mass="16411">MTTRSIVPTALGALVGILWLTGCSDPATDTDTPPTAEPRAQTEPPPTPRTEFRIPAEGFEINIAEGQELFVAHCAACHGAEALGTDQGPPLIHRIYEPSHHSDLAFYRAIALGVHQHHWEFGDMPPVPAVSGEDAAHIIAWIRQQQRAAGIE</sequence>
<evidence type="ECO:0000256" key="2">
    <source>
        <dbReference type="ARBA" id="ARBA00022723"/>
    </source>
</evidence>
<dbReference type="EMBL" id="CP003989">
    <property type="protein sequence ID" value="AGA33217.1"/>
    <property type="molecule type" value="Genomic_DNA"/>
</dbReference>
<dbReference type="HOGENOM" id="CLU_119069_0_0_6"/>
<dbReference type="PROSITE" id="PS51007">
    <property type="entry name" value="CYTC"/>
    <property type="match status" value="1"/>
</dbReference>
<dbReference type="STRING" id="1255043.TVNIR_1550"/>
<dbReference type="RefSeq" id="WP_015258350.1">
    <property type="nucleotide sequence ID" value="NC_019902.2"/>
</dbReference>
<gene>
    <name evidence="7" type="ordered locus">TVNIR_1550</name>
</gene>
<dbReference type="SUPFAM" id="SSF46626">
    <property type="entry name" value="Cytochrome c"/>
    <property type="match status" value="1"/>
</dbReference>
<keyword evidence="1 4" id="KW-0349">Heme</keyword>
<evidence type="ECO:0000256" key="3">
    <source>
        <dbReference type="ARBA" id="ARBA00023004"/>
    </source>
</evidence>
<dbReference type="eggNOG" id="COG2010">
    <property type="taxonomic scope" value="Bacteria"/>
</dbReference>
<keyword evidence="3 4" id="KW-0408">Iron</keyword>
<proteinExistence type="predicted"/>
<protein>
    <submittedName>
        <fullName evidence="7">Cytochrome c family protein</fullName>
    </submittedName>
</protein>
<dbReference type="PROSITE" id="PS51257">
    <property type="entry name" value="PROKAR_LIPOPROTEIN"/>
    <property type="match status" value="1"/>
</dbReference>
<name>L0DW24_THIND</name>
<keyword evidence="8" id="KW-1185">Reference proteome</keyword>
<dbReference type="InterPro" id="IPR009056">
    <property type="entry name" value="Cyt_c-like_dom"/>
</dbReference>
<dbReference type="KEGG" id="tni:TVNIR_1550"/>
<feature type="compositionally biased region" description="Low complexity" evidence="5">
    <location>
        <begin position="26"/>
        <end position="42"/>
    </location>
</feature>
<dbReference type="GO" id="GO:0046872">
    <property type="term" value="F:metal ion binding"/>
    <property type="evidence" value="ECO:0007669"/>
    <property type="project" value="UniProtKB-KW"/>
</dbReference>
<dbReference type="Pfam" id="PF00034">
    <property type="entry name" value="Cytochrom_C"/>
    <property type="match status" value="1"/>
</dbReference>
<feature type="domain" description="Cytochrome c" evidence="6">
    <location>
        <begin position="61"/>
        <end position="146"/>
    </location>
</feature>
<evidence type="ECO:0000256" key="5">
    <source>
        <dbReference type="SAM" id="MobiDB-lite"/>
    </source>
</evidence>
<dbReference type="GO" id="GO:0009055">
    <property type="term" value="F:electron transfer activity"/>
    <property type="evidence" value="ECO:0007669"/>
    <property type="project" value="InterPro"/>
</dbReference>
<dbReference type="Gene3D" id="1.10.760.10">
    <property type="entry name" value="Cytochrome c-like domain"/>
    <property type="match status" value="1"/>
</dbReference>
<dbReference type="OrthoDB" id="9779283at2"/>
<accession>L0DW24</accession>
<evidence type="ECO:0000259" key="6">
    <source>
        <dbReference type="PROSITE" id="PS51007"/>
    </source>
</evidence>
<keyword evidence="2 4" id="KW-0479">Metal-binding</keyword>
<dbReference type="Proteomes" id="UP000010809">
    <property type="component" value="Chromosome"/>
</dbReference>
<dbReference type="PATRIC" id="fig|1255043.3.peg.1569"/>
<organism evidence="7 8">
    <name type="scientific">Thioalkalivibrio nitratireducens (strain DSM 14787 / UNIQEM 213 / ALEN2)</name>
    <dbReference type="NCBI Taxonomy" id="1255043"/>
    <lineage>
        <taxon>Bacteria</taxon>
        <taxon>Pseudomonadati</taxon>
        <taxon>Pseudomonadota</taxon>
        <taxon>Gammaproteobacteria</taxon>
        <taxon>Chromatiales</taxon>
        <taxon>Ectothiorhodospiraceae</taxon>
        <taxon>Thioalkalivibrio</taxon>
    </lineage>
</organism>
<reference evidence="7" key="1">
    <citation type="submission" date="2015-12" db="EMBL/GenBank/DDBJ databases">
        <authorList>
            <person name="Tikhonova T.V."/>
            <person name="Pavlov A.R."/>
            <person name="Beletsky A.V."/>
            <person name="Mardanov A.V."/>
            <person name="Sorokin D.Y."/>
            <person name="Ravin N.V."/>
            <person name="Popov V.O."/>
        </authorList>
    </citation>
    <scope>NUCLEOTIDE SEQUENCE</scope>
    <source>
        <strain evidence="7">DSM 14787</strain>
    </source>
</reference>
<evidence type="ECO:0000256" key="4">
    <source>
        <dbReference type="PROSITE-ProRule" id="PRU00433"/>
    </source>
</evidence>
<dbReference type="InterPro" id="IPR036909">
    <property type="entry name" value="Cyt_c-like_dom_sf"/>
</dbReference>
<evidence type="ECO:0000313" key="8">
    <source>
        <dbReference type="Proteomes" id="UP000010809"/>
    </source>
</evidence>
<evidence type="ECO:0000256" key="1">
    <source>
        <dbReference type="ARBA" id="ARBA00022617"/>
    </source>
</evidence>
<evidence type="ECO:0000313" key="7">
    <source>
        <dbReference type="EMBL" id="AGA33217.1"/>
    </source>
</evidence>
<dbReference type="AlphaFoldDB" id="L0DW24"/>